<dbReference type="Pfam" id="PF00106">
    <property type="entry name" value="adh_short"/>
    <property type="match status" value="1"/>
</dbReference>
<evidence type="ECO:0000256" key="3">
    <source>
        <dbReference type="RuleBase" id="RU000363"/>
    </source>
</evidence>
<dbReference type="InterPro" id="IPR002347">
    <property type="entry name" value="SDR_fam"/>
</dbReference>
<keyword evidence="5" id="KW-1185">Reference proteome</keyword>
<dbReference type="STRING" id="745820.SAMN04488053_101712"/>
<keyword evidence="2" id="KW-0560">Oxidoreductase</keyword>
<dbReference type="Proteomes" id="UP000198778">
    <property type="component" value="Unassembled WGS sequence"/>
</dbReference>
<reference evidence="5" key="1">
    <citation type="submission" date="2016-10" db="EMBL/GenBank/DDBJ databases">
        <authorList>
            <person name="Varghese N."/>
            <person name="Submissions S."/>
        </authorList>
    </citation>
    <scope>NUCLEOTIDE SEQUENCE [LARGE SCALE GENOMIC DNA]</scope>
    <source>
        <strain evidence="5">CGMCC 1.10369</strain>
    </source>
</reference>
<evidence type="ECO:0008006" key="6">
    <source>
        <dbReference type="Google" id="ProtNLM"/>
    </source>
</evidence>
<accession>A0A1H0B185</accession>
<dbReference type="AlphaFoldDB" id="A0A1H0B185"/>
<dbReference type="RefSeq" id="WP_090840622.1">
    <property type="nucleotide sequence ID" value="NZ_FNIL01000001.1"/>
</dbReference>
<dbReference type="SUPFAM" id="SSF51735">
    <property type="entry name" value="NAD(P)-binding Rossmann-fold domains"/>
    <property type="match status" value="1"/>
</dbReference>
<dbReference type="InterPro" id="IPR020904">
    <property type="entry name" value="Sc_DH/Rdtase_CS"/>
</dbReference>
<comment type="similarity">
    <text evidence="1 3">Belongs to the short-chain dehydrogenases/reductases (SDR) family.</text>
</comment>
<organism evidence="4 5">
    <name type="scientific">Alkalicoccus daliensis</name>
    <dbReference type="NCBI Taxonomy" id="745820"/>
    <lineage>
        <taxon>Bacteria</taxon>
        <taxon>Bacillati</taxon>
        <taxon>Bacillota</taxon>
        <taxon>Bacilli</taxon>
        <taxon>Bacillales</taxon>
        <taxon>Bacillaceae</taxon>
        <taxon>Alkalicoccus</taxon>
    </lineage>
</organism>
<gene>
    <name evidence="4" type="ORF">SAMN04488053_101712</name>
</gene>
<dbReference type="PRINTS" id="PR00080">
    <property type="entry name" value="SDRFAMILY"/>
</dbReference>
<sequence length="264" mass="28825">MKKNLSEKIVVITGASSGLGEEMALETAHRGGIPVLLARRENKLKALSARIQEETSIYAPCYPIDISDFENVYDVFQEIETHMGKIDVLINNAGFGIFDYVNNASIQDIEEMMKVNVIGGIAAVKAVLPGMLKNQQGHIIFIGSIAGKMATPKSSGYSASKHAVIGFANALRMEVAQQGIKVSTVNPGPIETSFFDRADKEGTYKKSVSKIMMQSEKVAAKTINLLYKPKREINLPVWMGIAAIAYQTAPKIVEWAAGSQFRKK</sequence>
<dbReference type="PANTHER" id="PTHR44196">
    <property type="entry name" value="DEHYDROGENASE/REDUCTASE SDR FAMILY MEMBER 7B"/>
    <property type="match status" value="1"/>
</dbReference>
<evidence type="ECO:0000256" key="2">
    <source>
        <dbReference type="ARBA" id="ARBA00023002"/>
    </source>
</evidence>
<proteinExistence type="inferred from homology"/>
<evidence type="ECO:0000313" key="4">
    <source>
        <dbReference type="EMBL" id="SDN39431.1"/>
    </source>
</evidence>
<protein>
    <recommendedName>
        <fullName evidence="6">Oxidoreductase</fullName>
    </recommendedName>
</protein>
<name>A0A1H0B185_9BACI</name>
<dbReference type="FunFam" id="3.40.50.720:FF:000047">
    <property type="entry name" value="NADP-dependent L-serine/L-allo-threonine dehydrogenase"/>
    <property type="match status" value="1"/>
</dbReference>
<dbReference type="EMBL" id="FNIL01000001">
    <property type="protein sequence ID" value="SDN39431.1"/>
    <property type="molecule type" value="Genomic_DNA"/>
</dbReference>
<dbReference type="PROSITE" id="PS00061">
    <property type="entry name" value="ADH_SHORT"/>
    <property type="match status" value="1"/>
</dbReference>
<dbReference type="InterPro" id="IPR036291">
    <property type="entry name" value="NAD(P)-bd_dom_sf"/>
</dbReference>
<dbReference type="OrthoDB" id="9793345at2"/>
<dbReference type="PANTHER" id="PTHR44196:SF1">
    <property type="entry name" value="DEHYDROGENASE_REDUCTASE SDR FAMILY MEMBER 7B"/>
    <property type="match status" value="1"/>
</dbReference>
<evidence type="ECO:0000313" key="5">
    <source>
        <dbReference type="Proteomes" id="UP000198778"/>
    </source>
</evidence>
<dbReference type="Gene3D" id="3.40.50.720">
    <property type="entry name" value="NAD(P)-binding Rossmann-like Domain"/>
    <property type="match status" value="1"/>
</dbReference>
<evidence type="ECO:0000256" key="1">
    <source>
        <dbReference type="ARBA" id="ARBA00006484"/>
    </source>
</evidence>
<dbReference type="PRINTS" id="PR00081">
    <property type="entry name" value="GDHRDH"/>
</dbReference>
<dbReference type="PIRSF" id="PIRSF000126">
    <property type="entry name" value="11-beta-HSD1"/>
    <property type="match status" value="1"/>
</dbReference>
<dbReference type="GO" id="GO:0016616">
    <property type="term" value="F:oxidoreductase activity, acting on the CH-OH group of donors, NAD or NADP as acceptor"/>
    <property type="evidence" value="ECO:0007669"/>
    <property type="project" value="UniProtKB-ARBA"/>
</dbReference>
<dbReference type="GO" id="GO:0016020">
    <property type="term" value="C:membrane"/>
    <property type="evidence" value="ECO:0007669"/>
    <property type="project" value="TreeGrafter"/>
</dbReference>